<name>A0AAE0NZH9_9PEZI</name>
<accession>A0AAE0NZH9</accession>
<dbReference type="EMBL" id="JAULSW010000002">
    <property type="protein sequence ID" value="KAK3390485.1"/>
    <property type="molecule type" value="Genomic_DNA"/>
</dbReference>
<proteinExistence type="predicted"/>
<evidence type="ECO:0000313" key="2">
    <source>
        <dbReference type="Proteomes" id="UP001285441"/>
    </source>
</evidence>
<keyword evidence="2" id="KW-1185">Reference proteome</keyword>
<gene>
    <name evidence="1" type="ORF">B0H63DRAFT_116781</name>
</gene>
<reference evidence="1" key="2">
    <citation type="submission" date="2023-06" db="EMBL/GenBank/DDBJ databases">
        <authorList>
            <consortium name="Lawrence Berkeley National Laboratory"/>
            <person name="Haridas S."/>
            <person name="Hensen N."/>
            <person name="Bonometti L."/>
            <person name="Westerberg I."/>
            <person name="Brannstrom I.O."/>
            <person name="Guillou S."/>
            <person name="Cros-Aarteil S."/>
            <person name="Calhoun S."/>
            <person name="Kuo A."/>
            <person name="Mondo S."/>
            <person name="Pangilinan J."/>
            <person name="Riley R."/>
            <person name="LaButti K."/>
            <person name="Andreopoulos B."/>
            <person name="Lipzen A."/>
            <person name="Chen C."/>
            <person name="Yanf M."/>
            <person name="Daum C."/>
            <person name="Ng V."/>
            <person name="Clum A."/>
            <person name="Steindorff A."/>
            <person name="Ohm R."/>
            <person name="Martin F."/>
            <person name="Silar P."/>
            <person name="Natvig D."/>
            <person name="Lalanne C."/>
            <person name="Gautier V."/>
            <person name="Ament-velasquez S.L."/>
            <person name="Kruys A."/>
            <person name="Hutchinson M.I."/>
            <person name="Powell A.J."/>
            <person name="Barry K."/>
            <person name="Miller A.N."/>
            <person name="Grigoriev I.V."/>
            <person name="Debuchy R."/>
            <person name="Gladieux P."/>
            <person name="Thoren M.H."/>
            <person name="Johannesson H."/>
        </authorList>
    </citation>
    <scope>NUCLEOTIDE SEQUENCE</scope>
    <source>
        <strain evidence="1">CBS 232.78</strain>
    </source>
</reference>
<organism evidence="1 2">
    <name type="scientific">Podospora didyma</name>
    <dbReference type="NCBI Taxonomy" id="330526"/>
    <lineage>
        <taxon>Eukaryota</taxon>
        <taxon>Fungi</taxon>
        <taxon>Dikarya</taxon>
        <taxon>Ascomycota</taxon>
        <taxon>Pezizomycotina</taxon>
        <taxon>Sordariomycetes</taxon>
        <taxon>Sordariomycetidae</taxon>
        <taxon>Sordariales</taxon>
        <taxon>Podosporaceae</taxon>
        <taxon>Podospora</taxon>
    </lineage>
</organism>
<reference evidence="1" key="1">
    <citation type="journal article" date="2023" name="Mol. Phylogenet. Evol.">
        <title>Genome-scale phylogeny and comparative genomics of the fungal order Sordariales.</title>
        <authorList>
            <person name="Hensen N."/>
            <person name="Bonometti L."/>
            <person name="Westerberg I."/>
            <person name="Brannstrom I.O."/>
            <person name="Guillou S."/>
            <person name="Cros-Aarteil S."/>
            <person name="Calhoun S."/>
            <person name="Haridas S."/>
            <person name="Kuo A."/>
            <person name="Mondo S."/>
            <person name="Pangilinan J."/>
            <person name="Riley R."/>
            <person name="LaButti K."/>
            <person name="Andreopoulos B."/>
            <person name="Lipzen A."/>
            <person name="Chen C."/>
            <person name="Yan M."/>
            <person name="Daum C."/>
            <person name="Ng V."/>
            <person name="Clum A."/>
            <person name="Steindorff A."/>
            <person name="Ohm R.A."/>
            <person name="Martin F."/>
            <person name="Silar P."/>
            <person name="Natvig D.O."/>
            <person name="Lalanne C."/>
            <person name="Gautier V."/>
            <person name="Ament-Velasquez S.L."/>
            <person name="Kruys A."/>
            <person name="Hutchinson M.I."/>
            <person name="Powell A.J."/>
            <person name="Barry K."/>
            <person name="Miller A.N."/>
            <person name="Grigoriev I.V."/>
            <person name="Debuchy R."/>
            <person name="Gladieux P."/>
            <person name="Hiltunen Thoren M."/>
            <person name="Johannesson H."/>
        </authorList>
    </citation>
    <scope>NUCLEOTIDE SEQUENCE</scope>
    <source>
        <strain evidence="1">CBS 232.78</strain>
    </source>
</reference>
<evidence type="ECO:0000313" key="1">
    <source>
        <dbReference type="EMBL" id="KAK3390485.1"/>
    </source>
</evidence>
<dbReference type="AlphaFoldDB" id="A0AAE0NZH9"/>
<comment type="caution">
    <text evidence="1">The sequence shown here is derived from an EMBL/GenBank/DDBJ whole genome shotgun (WGS) entry which is preliminary data.</text>
</comment>
<protein>
    <submittedName>
        <fullName evidence="1">Uncharacterized protein</fullName>
    </submittedName>
</protein>
<dbReference type="Proteomes" id="UP001285441">
    <property type="component" value="Unassembled WGS sequence"/>
</dbReference>
<sequence length="68" mass="7438">MSIWQVYRGLSPKARIGVGAGLLLWGVVGLRLSDTAEEKLGYKATEDDAAALDRLTPKITVVERQQQP</sequence>